<keyword evidence="1" id="KW-0472">Membrane</keyword>
<keyword evidence="1" id="KW-1133">Transmembrane helix</keyword>
<dbReference type="RefSeq" id="WP_149874388.1">
    <property type="nucleotide sequence ID" value="NZ_JANGBQ010000014.1"/>
</dbReference>
<proteinExistence type="predicted"/>
<reference evidence="2" key="1">
    <citation type="submission" date="2022-06" db="EMBL/GenBank/DDBJ databases">
        <title>Isolation of gut microbiota from human fecal samples.</title>
        <authorList>
            <person name="Pamer E.G."/>
            <person name="Barat B."/>
            <person name="Waligurski E."/>
            <person name="Medina S."/>
            <person name="Paddock L."/>
            <person name="Mostad J."/>
        </authorList>
    </citation>
    <scope>NUCLEOTIDE SEQUENCE</scope>
    <source>
        <strain evidence="2">DFI.6.22</strain>
    </source>
</reference>
<evidence type="ECO:0000313" key="2">
    <source>
        <dbReference type="EMBL" id="MCQ5083313.1"/>
    </source>
</evidence>
<organism evidence="2 3">
    <name type="scientific">Alistipes onderdonkii</name>
    <dbReference type="NCBI Taxonomy" id="328813"/>
    <lineage>
        <taxon>Bacteria</taxon>
        <taxon>Pseudomonadati</taxon>
        <taxon>Bacteroidota</taxon>
        <taxon>Bacteroidia</taxon>
        <taxon>Bacteroidales</taxon>
        <taxon>Rikenellaceae</taxon>
        <taxon>Alistipes</taxon>
    </lineage>
</organism>
<evidence type="ECO:0000313" key="3">
    <source>
        <dbReference type="Proteomes" id="UP001205035"/>
    </source>
</evidence>
<feature type="transmembrane region" description="Helical" evidence="1">
    <location>
        <begin position="37"/>
        <end position="59"/>
    </location>
</feature>
<sequence>MDNLVLGYRKAFDYFYICAWMPACFFGIRMINPIYFQIFYIFTFMRTSLFLGMTGFAFLTTFGLQGCSDDEGGNDGKNPPPHD</sequence>
<protein>
    <recommendedName>
        <fullName evidence="4">Transmembrane protein</fullName>
    </recommendedName>
</protein>
<keyword evidence="1" id="KW-0812">Transmembrane</keyword>
<dbReference type="EMBL" id="JANGBQ010000014">
    <property type="protein sequence ID" value="MCQ5083313.1"/>
    <property type="molecule type" value="Genomic_DNA"/>
</dbReference>
<accession>A0AAJ1FP64</accession>
<comment type="caution">
    <text evidence="2">The sequence shown here is derived from an EMBL/GenBank/DDBJ whole genome shotgun (WGS) entry which is preliminary data.</text>
</comment>
<gene>
    <name evidence="2" type="ORF">NE651_10470</name>
</gene>
<dbReference type="AlphaFoldDB" id="A0AAJ1FP64"/>
<evidence type="ECO:0008006" key="4">
    <source>
        <dbReference type="Google" id="ProtNLM"/>
    </source>
</evidence>
<evidence type="ECO:0000256" key="1">
    <source>
        <dbReference type="SAM" id="Phobius"/>
    </source>
</evidence>
<dbReference type="Proteomes" id="UP001205035">
    <property type="component" value="Unassembled WGS sequence"/>
</dbReference>
<name>A0AAJ1FP64_9BACT</name>